<dbReference type="SUPFAM" id="SSF51306">
    <property type="entry name" value="LexA/Signal peptidase"/>
    <property type="match status" value="1"/>
</dbReference>
<keyword evidence="3" id="KW-0378">Hydrolase</keyword>
<protein>
    <recommendedName>
        <fullName evidence="2 3">Signal peptidase I</fullName>
        <ecNumber evidence="3">3.4.21.89</ecNumber>
    </recommendedName>
</protein>
<dbReference type="EMBL" id="CP031217">
    <property type="protein sequence ID" value="AXH12166.1"/>
    <property type="molecule type" value="Genomic_DNA"/>
</dbReference>
<dbReference type="GO" id="GO:0016020">
    <property type="term" value="C:membrane"/>
    <property type="evidence" value="ECO:0007669"/>
    <property type="project" value="UniProtKB-SubCell"/>
</dbReference>
<keyword evidence="3" id="KW-0645">Protease</keyword>
<evidence type="ECO:0000313" key="7">
    <source>
        <dbReference type="Proteomes" id="UP000253850"/>
    </source>
</evidence>
<evidence type="ECO:0000256" key="3">
    <source>
        <dbReference type="RuleBase" id="RU362042"/>
    </source>
</evidence>
<dbReference type="Pfam" id="PF10502">
    <property type="entry name" value="Peptidase_S26"/>
    <property type="match status" value="1"/>
</dbReference>
<dbReference type="InterPro" id="IPR019533">
    <property type="entry name" value="Peptidase_S26"/>
</dbReference>
<reference evidence="5 7" key="2">
    <citation type="submission" date="2018-07" db="EMBL/GenBank/DDBJ databases">
        <title>Complete genome of the Arcobacter bivalviorum type strain LMG 26154.</title>
        <authorList>
            <person name="Miller W.G."/>
            <person name="Yee E."/>
            <person name="Bono J.L."/>
        </authorList>
    </citation>
    <scope>NUCLEOTIDE SEQUENCE [LARGE SCALE GENOMIC DNA]</scope>
    <source>
        <strain evidence="5 7">LMG 26154</strain>
    </source>
</reference>
<gene>
    <name evidence="6" type="primary">lepB</name>
    <name evidence="5" type="ORF">ABIV_1163</name>
    <name evidence="6" type="ORF">CRV05_02580</name>
</gene>
<dbReference type="InterPro" id="IPR036286">
    <property type="entry name" value="LexA/Signal_pep-like_sf"/>
</dbReference>
<evidence type="ECO:0000313" key="8">
    <source>
        <dbReference type="Proteomes" id="UP000289193"/>
    </source>
</evidence>
<evidence type="ECO:0000256" key="1">
    <source>
        <dbReference type="ARBA" id="ARBA00009370"/>
    </source>
</evidence>
<reference evidence="6 8" key="1">
    <citation type="submission" date="2017-10" db="EMBL/GenBank/DDBJ databases">
        <title>Genomics of the genus Arcobacter.</title>
        <authorList>
            <person name="Perez-Cataluna A."/>
            <person name="Figueras M.J."/>
        </authorList>
    </citation>
    <scope>NUCLEOTIDE SEQUENCE [LARGE SCALE GENOMIC DNA]</scope>
    <source>
        <strain evidence="6 8">CECT 7835</strain>
    </source>
</reference>
<dbReference type="NCBIfam" id="TIGR02227">
    <property type="entry name" value="sigpep_I_bact"/>
    <property type="match status" value="1"/>
</dbReference>
<dbReference type="AlphaFoldDB" id="A0AAX2ACA0"/>
<comment type="catalytic activity">
    <reaction evidence="3">
        <text>Cleavage of hydrophobic, N-terminal signal or leader sequences from secreted and periplasmic proteins.</text>
        <dbReference type="EC" id="3.4.21.89"/>
    </reaction>
</comment>
<dbReference type="GO" id="GO:0009003">
    <property type="term" value="F:signal peptidase activity"/>
    <property type="evidence" value="ECO:0007669"/>
    <property type="project" value="UniProtKB-EC"/>
</dbReference>
<evidence type="ECO:0000259" key="4">
    <source>
        <dbReference type="Pfam" id="PF10502"/>
    </source>
</evidence>
<proteinExistence type="inferred from homology"/>
<dbReference type="PANTHER" id="PTHR43390:SF1">
    <property type="entry name" value="CHLOROPLAST PROCESSING PEPTIDASE"/>
    <property type="match status" value="1"/>
</dbReference>
<dbReference type="EMBL" id="PDKM01000001">
    <property type="protein sequence ID" value="RXK11272.1"/>
    <property type="molecule type" value="Genomic_DNA"/>
</dbReference>
<dbReference type="PANTHER" id="PTHR43390">
    <property type="entry name" value="SIGNAL PEPTIDASE I"/>
    <property type="match status" value="1"/>
</dbReference>
<accession>A0AAX2ACA0</accession>
<sequence length="253" mass="29899">MNLKIIMTLMVLINFVFGNDIYIKNYDDLITATNNLTKPIDQRWIFVDKDNKIAFEDDPNLTKYFHKYFYYMLDNQVEIQVKSIPTKAMENTIYKNESVFVFKGINRLFRGGVFAFYYPKDKKTIYLKRCMATGGDVIFLKDKALYFHPVEGNEFVKKNYKGYKTETIQQKIFVKEPYKKQYNGIHYDLDVTKKSNNVPQLFDSDLITVPNNECFMIGDNRDHSNDSRFWGSVHQDLIIGISLPVKLKRRLKH</sequence>
<dbReference type="GO" id="GO:0006465">
    <property type="term" value="P:signal peptide processing"/>
    <property type="evidence" value="ECO:0007669"/>
    <property type="project" value="InterPro"/>
</dbReference>
<dbReference type="PRINTS" id="PR00727">
    <property type="entry name" value="LEADERPTASE"/>
</dbReference>
<comment type="subcellular location">
    <subcellularLocation>
        <location evidence="3">Membrane</location>
        <topology evidence="3">Single-pass type II membrane protein</topology>
    </subcellularLocation>
</comment>
<dbReference type="Gene3D" id="2.10.109.10">
    <property type="entry name" value="Umud Fragment, subunit A"/>
    <property type="match status" value="1"/>
</dbReference>
<dbReference type="GO" id="GO:0004252">
    <property type="term" value="F:serine-type endopeptidase activity"/>
    <property type="evidence" value="ECO:0007669"/>
    <property type="project" value="InterPro"/>
</dbReference>
<dbReference type="Proteomes" id="UP000253850">
    <property type="component" value="Chromosome"/>
</dbReference>
<evidence type="ECO:0000313" key="6">
    <source>
        <dbReference type="EMBL" id="RXK11272.1"/>
    </source>
</evidence>
<name>A0AAX2ACA0_9BACT</name>
<comment type="similarity">
    <text evidence="1 3">Belongs to the peptidase S26 family.</text>
</comment>
<dbReference type="Proteomes" id="UP000289193">
    <property type="component" value="Unassembled WGS sequence"/>
</dbReference>
<dbReference type="RefSeq" id="WP_114839006.1">
    <property type="nucleotide sequence ID" value="NZ_CP031217.1"/>
</dbReference>
<dbReference type="CDD" id="cd06462">
    <property type="entry name" value="Peptidase_S24_S26"/>
    <property type="match status" value="1"/>
</dbReference>
<dbReference type="CDD" id="cd06530">
    <property type="entry name" value="S26_SPase_I"/>
    <property type="match status" value="1"/>
</dbReference>
<feature type="domain" description="Peptidase S26" evidence="4">
    <location>
        <begin position="79"/>
        <end position="241"/>
    </location>
</feature>
<dbReference type="KEGG" id="hbv:ABIV_1163"/>
<dbReference type="InterPro" id="IPR000223">
    <property type="entry name" value="Pept_S26A_signal_pept_1"/>
</dbReference>
<evidence type="ECO:0000313" key="5">
    <source>
        <dbReference type="EMBL" id="AXH12166.1"/>
    </source>
</evidence>
<dbReference type="EC" id="3.4.21.89" evidence="3"/>
<evidence type="ECO:0000256" key="2">
    <source>
        <dbReference type="ARBA" id="ARBA00019232"/>
    </source>
</evidence>
<organism evidence="6 8">
    <name type="scientific">Halarcobacter bivalviorum</name>
    <dbReference type="NCBI Taxonomy" id="663364"/>
    <lineage>
        <taxon>Bacteria</taxon>
        <taxon>Pseudomonadati</taxon>
        <taxon>Campylobacterota</taxon>
        <taxon>Epsilonproteobacteria</taxon>
        <taxon>Campylobacterales</taxon>
        <taxon>Arcobacteraceae</taxon>
        <taxon>Halarcobacter</taxon>
    </lineage>
</organism>
<keyword evidence="8" id="KW-1185">Reference proteome</keyword>